<evidence type="ECO:0000313" key="4">
    <source>
        <dbReference type="Proteomes" id="UP000007844"/>
    </source>
</evidence>
<accession>F3Z0N2</accession>
<feature type="transmembrane region" description="Helical" evidence="2">
    <location>
        <begin position="63"/>
        <end position="85"/>
    </location>
</feature>
<keyword evidence="4" id="KW-1185">Reference proteome</keyword>
<dbReference type="PANTHER" id="PTHR43801">
    <property type="entry name" value="NUCLEOTIDE-BINDING PROTEIN-RELATED"/>
    <property type="match status" value="1"/>
</dbReference>
<dbReference type="RefSeq" id="WP_014259640.1">
    <property type="nucleotide sequence ID" value="NC_016629.1"/>
</dbReference>
<dbReference type="eggNOG" id="COG1852">
    <property type="taxonomic scope" value="Bacteria"/>
</dbReference>
<organism evidence="3 4">
    <name type="scientific">Desulfocurvibacter africanus subsp. africanus str. Walvis Bay</name>
    <dbReference type="NCBI Taxonomy" id="690850"/>
    <lineage>
        <taxon>Bacteria</taxon>
        <taxon>Pseudomonadati</taxon>
        <taxon>Thermodesulfobacteriota</taxon>
        <taxon>Desulfovibrionia</taxon>
        <taxon>Desulfovibrionales</taxon>
        <taxon>Desulfovibrionaceae</taxon>
        <taxon>Desulfocurvibacter</taxon>
    </lineage>
</organism>
<feature type="region of interest" description="Disordered" evidence="1">
    <location>
        <begin position="275"/>
        <end position="321"/>
    </location>
</feature>
<dbReference type="HOGENOM" id="CLU_067052_0_0_7"/>
<proteinExistence type="predicted"/>
<gene>
    <name evidence="3" type="ORF">Desaf_1519</name>
</gene>
<keyword evidence="2" id="KW-0812">Transmembrane</keyword>
<dbReference type="EMBL" id="CP003221">
    <property type="protein sequence ID" value="EGJ49856.1"/>
    <property type="molecule type" value="Genomic_DNA"/>
</dbReference>
<dbReference type="InterPro" id="IPR002829">
    <property type="entry name" value="DUF116"/>
</dbReference>
<dbReference type="Pfam" id="PF01976">
    <property type="entry name" value="DUF116"/>
    <property type="match status" value="1"/>
</dbReference>
<evidence type="ECO:0000313" key="3">
    <source>
        <dbReference type="EMBL" id="EGJ49856.1"/>
    </source>
</evidence>
<dbReference type="Proteomes" id="UP000007844">
    <property type="component" value="Chromosome"/>
</dbReference>
<protein>
    <recommendedName>
        <fullName evidence="5">DUF116 domain-containing protein</fullName>
    </recommendedName>
</protein>
<sequence length="321" mass="35771">MQQKKPLDPLRMPEMPSDDEIQARKRLFVGLILGASGLVCLFFVLLWIVPFVGLNAIHPYAPWIWGLVVSALVSVVLWASLGLVLNITTGRSFPFFKRQRGMTVKLFLPLMTLLGRALGISKERIRNSFIKVNNELVRSEAKTYAPQEVLLLMPHCLQNSRCDHRLTYDIDNCVRCGKCPIKGLLELRDKYGVHLAIATGGTIARRIVVQKRPRLIVAVACERDLSSGIQDTFPLPVYGVLNLRPHGPCLDTLVPFPQLEQALRRFLDPAQLAEIDAAAQSKPDKPSKRSRPAKSDKPSRPLDADSGQIDKTDEHTTPTSA</sequence>
<dbReference type="KEGG" id="daf:Desaf_1519"/>
<keyword evidence="2" id="KW-0472">Membrane</keyword>
<dbReference type="STRING" id="690850.Desaf_1519"/>
<dbReference type="AlphaFoldDB" id="F3Z0N2"/>
<evidence type="ECO:0008006" key="5">
    <source>
        <dbReference type="Google" id="ProtNLM"/>
    </source>
</evidence>
<evidence type="ECO:0000256" key="1">
    <source>
        <dbReference type="SAM" id="MobiDB-lite"/>
    </source>
</evidence>
<reference evidence="3 4" key="1">
    <citation type="journal article" date="2011" name="J. Bacteriol.">
        <title>Genome sequence of the mercury-methylating and pleomorphic Desulfovibrio africanus Strain Walvis Bay.</title>
        <authorList>
            <person name="Brown S.D."/>
            <person name="Wall J.D."/>
            <person name="Kucken A.M."/>
            <person name="Gilmour C.C."/>
            <person name="Podar M."/>
            <person name="Brandt C.C."/>
            <person name="Teshima H."/>
            <person name="Detter J.C."/>
            <person name="Han C.S."/>
            <person name="Land M.L."/>
            <person name="Lucas S."/>
            <person name="Han J."/>
            <person name="Pennacchio L."/>
            <person name="Nolan M."/>
            <person name="Pitluck S."/>
            <person name="Woyke T."/>
            <person name="Goodwin L."/>
            <person name="Palumbo A.V."/>
            <person name="Elias D.A."/>
        </authorList>
    </citation>
    <scope>NUCLEOTIDE SEQUENCE [LARGE SCALE GENOMIC DNA]</scope>
    <source>
        <strain evidence="3 4">Walvis Bay</strain>
    </source>
</reference>
<evidence type="ECO:0000256" key="2">
    <source>
        <dbReference type="SAM" id="Phobius"/>
    </source>
</evidence>
<dbReference type="PANTHER" id="PTHR43801:SF1">
    <property type="entry name" value="POLYPRENYL SYNTHETASE"/>
    <property type="match status" value="1"/>
</dbReference>
<name>F3Z0N2_DESAF</name>
<feature type="transmembrane region" description="Helical" evidence="2">
    <location>
        <begin position="27"/>
        <end position="51"/>
    </location>
</feature>
<keyword evidence="2" id="KW-1133">Transmembrane helix</keyword>
<feature type="compositionally biased region" description="Basic and acidic residues" evidence="1">
    <location>
        <begin position="282"/>
        <end position="321"/>
    </location>
</feature>
<feature type="transmembrane region" description="Helical" evidence="2">
    <location>
        <begin position="106"/>
        <end position="121"/>
    </location>
</feature>